<keyword evidence="2" id="KW-1185">Reference proteome</keyword>
<organism evidence="1 2">
    <name type="scientific">Cordylochernes scorpioides</name>
    <dbReference type="NCBI Taxonomy" id="51811"/>
    <lineage>
        <taxon>Eukaryota</taxon>
        <taxon>Metazoa</taxon>
        <taxon>Ecdysozoa</taxon>
        <taxon>Arthropoda</taxon>
        <taxon>Chelicerata</taxon>
        <taxon>Arachnida</taxon>
        <taxon>Pseudoscorpiones</taxon>
        <taxon>Cheliferoidea</taxon>
        <taxon>Chernetidae</taxon>
        <taxon>Cordylochernes</taxon>
    </lineage>
</organism>
<protein>
    <recommendedName>
        <fullName evidence="3">Transposase</fullName>
    </recommendedName>
</protein>
<evidence type="ECO:0000313" key="2">
    <source>
        <dbReference type="Proteomes" id="UP001235939"/>
    </source>
</evidence>
<dbReference type="EMBL" id="CP092875">
    <property type="protein sequence ID" value="UYV75986.1"/>
    <property type="molecule type" value="Genomic_DNA"/>
</dbReference>
<sequence length="122" mass="14088">MHPDHNTGQFRCLVRMDVLFLIDVCHIESCKDGRATVYMGRSTGCNMSLKIHFLHSHLDFFPDNLGAVSDEHGERFHQAISSMEKRYQGKWSPAMLADDCWALKRDLPQAKYRRKSTVTAFQ</sequence>
<dbReference type="PANTHER" id="PTHR46114:SF2">
    <property type="entry name" value="CULLIN N-TERMINAL DOMAIN-CONTAINING PROTEIN"/>
    <property type="match status" value="1"/>
</dbReference>
<proteinExistence type="predicted"/>
<dbReference type="PANTHER" id="PTHR46114">
    <property type="entry name" value="APPLE DOMAIN-CONTAINING PROTEIN"/>
    <property type="match status" value="1"/>
</dbReference>
<name>A0ABY6L4B2_9ARAC</name>
<reference evidence="1 2" key="1">
    <citation type="submission" date="2022-01" db="EMBL/GenBank/DDBJ databases">
        <title>A chromosomal length assembly of Cordylochernes scorpioides.</title>
        <authorList>
            <person name="Zeh D."/>
            <person name="Zeh J."/>
        </authorList>
    </citation>
    <scope>NUCLEOTIDE SEQUENCE [LARGE SCALE GENOMIC DNA]</scope>
    <source>
        <strain evidence="1">IN4F17</strain>
        <tissue evidence="1">Whole Body</tissue>
    </source>
</reference>
<evidence type="ECO:0008006" key="3">
    <source>
        <dbReference type="Google" id="ProtNLM"/>
    </source>
</evidence>
<accession>A0ABY6L4B2</accession>
<gene>
    <name evidence="1" type="ORF">LAZ67_13002030</name>
</gene>
<evidence type="ECO:0000313" key="1">
    <source>
        <dbReference type="EMBL" id="UYV75986.1"/>
    </source>
</evidence>
<dbReference type="Proteomes" id="UP001235939">
    <property type="component" value="Chromosome 13"/>
</dbReference>